<sequence>MHEAKWTRQAIEFFNEAAQQTEGAGGGAASARGREHNGPALYDLVYEKAPGREAPACSKVHRDTHNPTALSHDRALGGRLTTARLHFQAPGQLSKPEFARRPLIRDTFFRRTNVAFPADCDAAGGQ</sequence>
<dbReference type="OrthoDB" id="10254482at2759"/>
<dbReference type="KEGG" id="mng:MNEG_16196"/>
<protein>
    <submittedName>
        <fullName evidence="1">Flagellar associated protein</fullName>
    </submittedName>
</protein>
<organism evidence="1 2">
    <name type="scientific">Monoraphidium neglectum</name>
    <dbReference type="NCBI Taxonomy" id="145388"/>
    <lineage>
        <taxon>Eukaryota</taxon>
        <taxon>Viridiplantae</taxon>
        <taxon>Chlorophyta</taxon>
        <taxon>core chlorophytes</taxon>
        <taxon>Chlorophyceae</taxon>
        <taxon>CS clade</taxon>
        <taxon>Sphaeropleales</taxon>
        <taxon>Selenastraceae</taxon>
        <taxon>Monoraphidium</taxon>
    </lineage>
</organism>
<keyword evidence="1" id="KW-0969">Cilium</keyword>
<dbReference type="EMBL" id="KK106310">
    <property type="protein sequence ID" value="KIY91767.1"/>
    <property type="molecule type" value="Genomic_DNA"/>
</dbReference>
<dbReference type="STRING" id="145388.A0A0D2IUY7"/>
<accession>A0A0D2IUY7</accession>
<keyword evidence="1" id="KW-0966">Cell projection</keyword>
<dbReference type="Proteomes" id="UP000054498">
    <property type="component" value="Unassembled WGS sequence"/>
</dbReference>
<evidence type="ECO:0000313" key="2">
    <source>
        <dbReference type="Proteomes" id="UP000054498"/>
    </source>
</evidence>
<name>A0A0D2IUY7_9CHLO</name>
<dbReference type="AlphaFoldDB" id="A0A0D2IUY7"/>
<evidence type="ECO:0000313" key="1">
    <source>
        <dbReference type="EMBL" id="KIY91767.1"/>
    </source>
</evidence>
<gene>
    <name evidence="1" type="ORF">MNEG_16196</name>
</gene>
<dbReference type="RefSeq" id="XP_013890787.1">
    <property type="nucleotide sequence ID" value="XM_014035333.1"/>
</dbReference>
<reference evidence="1 2" key="1">
    <citation type="journal article" date="2013" name="BMC Genomics">
        <title>Reconstruction of the lipid metabolism for the microalga Monoraphidium neglectum from its genome sequence reveals characteristics suitable for biofuel production.</title>
        <authorList>
            <person name="Bogen C."/>
            <person name="Al-Dilaimi A."/>
            <person name="Albersmeier A."/>
            <person name="Wichmann J."/>
            <person name="Grundmann M."/>
            <person name="Rupp O."/>
            <person name="Lauersen K.J."/>
            <person name="Blifernez-Klassen O."/>
            <person name="Kalinowski J."/>
            <person name="Goesmann A."/>
            <person name="Mussgnug J.H."/>
            <person name="Kruse O."/>
        </authorList>
    </citation>
    <scope>NUCLEOTIDE SEQUENCE [LARGE SCALE GENOMIC DNA]</scope>
    <source>
        <strain evidence="1 2">SAG 48.87</strain>
    </source>
</reference>
<keyword evidence="1" id="KW-0282">Flagellum</keyword>
<keyword evidence="2" id="KW-1185">Reference proteome</keyword>
<proteinExistence type="predicted"/>
<dbReference type="GeneID" id="25733932"/>